<dbReference type="InterPro" id="IPR027417">
    <property type="entry name" value="P-loop_NTPase"/>
</dbReference>
<proteinExistence type="predicted"/>
<dbReference type="GO" id="GO:0005524">
    <property type="term" value="F:ATP binding"/>
    <property type="evidence" value="ECO:0007669"/>
    <property type="project" value="UniProtKB-KW"/>
</dbReference>
<evidence type="ECO:0008006" key="8">
    <source>
        <dbReference type="Google" id="ProtNLM"/>
    </source>
</evidence>
<dbReference type="CDD" id="cd00268">
    <property type="entry name" value="DEADc"/>
    <property type="match status" value="1"/>
</dbReference>
<dbReference type="Gene3D" id="3.40.50.300">
    <property type="entry name" value="P-loop containing nucleotide triphosphate hydrolases"/>
    <property type="match status" value="2"/>
</dbReference>
<evidence type="ECO:0000259" key="6">
    <source>
        <dbReference type="PROSITE" id="PS51194"/>
    </source>
</evidence>
<evidence type="ECO:0000256" key="4">
    <source>
        <dbReference type="ARBA" id="ARBA00022840"/>
    </source>
</evidence>
<dbReference type="InterPro" id="IPR044742">
    <property type="entry name" value="DEAD/DEAH_RhlB"/>
</dbReference>
<dbReference type="GO" id="GO:0016787">
    <property type="term" value="F:hydrolase activity"/>
    <property type="evidence" value="ECO:0007669"/>
    <property type="project" value="UniProtKB-KW"/>
</dbReference>
<feature type="domain" description="Helicase ATP-binding" evidence="5">
    <location>
        <begin position="86"/>
        <end position="267"/>
    </location>
</feature>
<dbReference type="SMART" id="SM00487">
    <property type="entry name" value="DEXDc"/>
    <property type="match status" value="1"/>
</dbReference>
<dbReference type="AlphaFoldDB" id="A0A7S0EV61"/>
<name>A0A7S0EV61_9EUKA</name>
<dbReference type="PROSITE" id="PS51194">
    <property type="entry name" value="HELICASE_CTER"/>
    <property type="match status" value="1"/>
</dbReference>
<keyword evidence="2" id="KW-0378">Hydrolase</keyword>
<dbReference type="InterPro" id="IPR001650">
    <property type="entry name" value="Helicase_C-like"/>
</dbReference>
<organism evidence="7">
    <name type="scientific">Phaeocystis antarctica</name>
    <dbReference type="NCBI Taxonomy" id="33657"/>
    <lineage>
        <taxon>Eukaryota</taxon>
        <taxon>Haptista</taxon>
        <taxon>Haptophyta</taxon>
        <taxon>Prymnesiophyceae</taxon>
        <taxon>Phaeocystales</taxon>
        <taxon>Phaeocystaceae</taxon>
        <taxon>Phaeocystis</taxon>
    </lineage>
</organism>
<evidence type="ECO:0000256" key="3">
    <source>
        <dbReference type="ARBA" id="ARBA00022806"/>
    </source>
</evidence>
<dbReference type="InterPro" id="IPR011545">
    <property type="entry name" value="DEAD/DEAH_box_helicase_dom"/>
</dbReference>
<gene>
    <name evidence="7" type="ORF">PANT1444_LOCUS13631</name>
</gene>
<dbReference type="GO" id="GO:0003676">
    <property type="term" value="F:nucleic acid binding"/>
    <property type="evidence" value="ECO:0007669"/>
    <property type="project" value="InterPro"/>
</dbReference>
<sequence>MLEGESLADEEEWSPLDQWLQKGGAERKAGSTLEARAPVTVESAGHIHSHFFGRGSFEQLGVSEPLCASLAACGYTQPSTAQVASFKVQAKGEDLVLAQPSGSGKTLAYLVPLLQRIAEAEAESGKTPPGAVRAIILVPTTDLAQQVVRLARQVAGPMPLRVAVCTSEFPMATQRSKLGGGVELCVATLGRLQAHLRGPTPSFATDNLLTLVVDEADSVFADDELRKRLKTLRASLPAGCATSLVTASLSPTVEEAIGREMEDAKLLAARDLHTTRPKVLATLLDCSVDARDGDASFESRLAALKEAMETRPDRRTLVLCSNPSTVDRIVSALGQTPSKNTAVRALHPDVAASERAATIAEFSADDEDSSPTARASASMVLVATDRAVRGLDLPQLEHLTLFDFPRDAVEYLRRVGMATRGSAPPARLTLLAVGRQLSFARALLALDEQGKPLDLDPARR</sequence>
<dbReference type="Pfam" id="PF00271">
    <property type="entry name" value="Helicase_C"/>
    <property type="match status" value="1"/>
</dbReference>
<reference evidence="7" key="1">
    <citation type="submission" date="2021-01" db="EMBL/GenBank/DDBJ databases">
        <authorList>
            <person name="Corre E."/>
            <person name="Pelletier E."/>
            <person name="Niang G."/>
            <person name="Scheremetjew M."/>
            <person name="Finn R."/>
            <person name="Kale V."/>
            <person name="Holt S."/>
            <person name="Cochrane G."/>
            <person name="Meng A."/>
            <person name="Brown T."/>
            <person name="Cohen L."/>
        </authorList>
    </citation>
    <scope>NUCLEOTIDE SEQUENCE</scope>
    <source>
        <strain evidence="7">CCMP1374</strain>
    </source>
</reference>
<evidence type="ECO:0000256" key="1">
    <source>
        <dbReference type="ARBA" id="ARBA00022741"/>
    </source>
</evidence>
<dbReference type="SUPFAM" id="SSF52540">
    <property type="entry name" value="P-loop containing nucleoside triphosphate hydrolases"/>
    <property type="match status" value="2"/>
</dbReference>
<evidence type="ECO:0000259" key="5">
    <source>
        <dbReference type="PROSITE" id="PS51192"/>
    </source>
</evidence>
<keyword evidence="4" id="KW-0067">ATP-binding</keyword>
<evidence type="ECO:0000256" key="2">
    <source>
        <dbReference type="ARBA" id="ARBA00022801"/>
    </source>
</evidence>
<dbReference type="PANTHER" id="PTHR47960">
    <property type="entry name" value="DEAD-BOX ATP-DEPENDENT RNA HELICASE 50"/>
    <property type="match status" value="1"/>
</dbReference>
<accession>A0A7S0EV61</accession>
<keyword evidence="1" id="KW-0547">Nucleotide-binding</keyword>
<keyword evidence="3" id="KW-0347">Helicase</keyword>
<dbReference type="EMBL" id="HBEP01024056">
    <property type="protein sequence ID" value="CAD8495772.1"/>
    <property type="molecule type" value="Transcribed_RNA"/>
</dbReference>
<evidence type="ECO:0000313" key="7">
    <source>
        <dbReference type="EMBL" id="CAD8495772.1"/>
    </source>
</evidence>
<dbReference type="PROSITE" id="PS51192">
    <property type="entry name" value="HELICASE_ATP_BIND_1"/>
    <property type="match status" value="1"/>
</dbReference>
<feature type="domain" description="Helicase C-terminal" evidence="6">
    <location>
        <begin position="296"/>
        <end position="460"/>
    </location>
</feature>
<dbReference type="Pfam" id="PF00270">
    <property type="entry name" value="DEAD"/>
    <property type="match status" value="1"/>
</dbReference>
<dbReference type="InterPro" id="IPR014001">
    <property type="entry name" value="Helicase_ATP-bd"/>
</dbReference>
<protein>
    <recommendedName>
        <fullName evidence="8">ATP-dependent RNA helicase</fullName>
    </recommendedName>
</protein>
<dbReference type="GO" id="GO:0004386">
    <property type="term" value="F:helicase activity"/>
    <property type="evidence" value="ECO:0007669"/>
    <property type="project" value="UniProtKB-KW"/>
</dbReference>